<dbReference type="Proteomes" id="UP001597512">
    <property type="component" value="Unassembled WGS sequence"/>
</dbReference>
<evidence type="ECO:0000256" key="1">
    <source>
        <dbReference type="SAM" id="Phobius"/>
    </source>
</evidence>
<dbReference type="EMBL" id="JBHUOM010000023">
    <property type="protein sequence ID" value="MFD2937078.1"/>
    <property type="molecule type" value="Genomic_DNA"/>
</dbReference>
<feature type="transmembrane region" description="Helical" evidence="1">
    <location>
        <begin position="500"/>
        <end position="525"/>
    </location>
</feature>
<name>A0ABW6ARV9_9BACT</name>
<keyword evidence="3" id="KW-1185">Reference proteome</keyword>
<evidence type="ECO:0000313" key="3">
    <source>
        <dbReference type="Proteomes" id="UP001597512"/>
    </source>
</evidence>
<reference evidence="3" key="1">
    <citation type="journal article" date="2019" name="Int. J. Syst. Evol. Microbiol.">
        <title>The Global Catalogue of Microorganisms (GCM) 10K type strain sequencing project: providing services to taxonomists for standard genome sequencing and annotation.</title>
        <authorList>
            <consortium name="The Broad Institute Genomics Platform"/>
            <consortium name="The Broad Institute Genome Sequencing Center for Infectious Disease"/>
            <person name="Wu L."/>
            <person name="Ma J."/>
        </authorList>
    </citation>
    <scope>NUCLEOTIDE SEQUENCE [LARGE SCALE GENOMIC DNA]</scope>
    <source>
        <strain evidence="3">KCTC 52490</strain>
    </source>
</reference>
<keyword evidence="1" id="KW-0812">Transmembrane</keyword>
<accession>A0ABW6ARV9</accession>
<dbReference type="RefSeq" id="WP_381506519.1">
    <property type="nucleotide sequence ID" value="NZ_JBHUOM010000023.1"/>
</dbReference>
<gene>
    <name evidence="2" type="ORF">ACFS25_25075</name>
</gene>
<feature type="transmembrane region" description="Helical" evidence="1">
    <location>
        <begin position="470"/>
        <end position="488"/>
    </location>
</feature>
<sequence length="528" mass="62288">MFKIAFSTYFLLLAFASYSQKPIIINKYSLSSDKNVFIGSKERDLYRVEVKGDSIFVYNKGRSLIDKYDKINLINEANLLGSKRDSIYEKRRKLWNELLKKELIYNAKKTIIYDSLYFQNVIFNGPLGNRTLDLLQNEYLYKKSLIVVNSKIEYVFFPKSTFNKSLILNSNIIKNDVSIDETIFNGEAKFERCLFSSDIWADTTLEESAKGEMIQNIYINFSAKINIINSIFNGILSFDNSYIQAPLTFINVKLKYVPTFNQTILPREINFINTTFDYGSTGNIGSRIDFRKAQLYTRMPDILSEYKRDNILNLMLKEFKKEGINKKCEIFIKNTDASKFILPYDNFLLRFGDDASLDEKGSVYESIINTCKQVGMTESAQNWDIEYRKLQLNHDWPILGKYIIFFNEYWWLFGYEKWRILLKWLPLFFLFFFFINMLVIDKLYSSVYKDEDIGKAFAKWSGRVPILNVLKYRISYTFFFTAMIYFGLKLNHEAINYKNLWGLFYLYFMYLVGSIHIAFALSYILSAY</sequence>
<organism evidence="2 3">
    <name type="scientific">Spirosoma flavum</name>
    <dbReference type="NCBI Taxonomy" id="2048557"/>
    <lineage>
        <taxon>Bacteria</taxon>
        <taxon>Pseudomonadati</taxon>
        <taxon>Bacteroidota</taxon>
        <taxon>Cytophagia</taxon>
        <taxon>Cytophagales</taxon>
        <taxon>Cytophagaceae</taxon>
        <taxon>Spirosoma</taxon>
    </lineage>
</organism>
<keyword evidence="1" id="KW-0472">Membrane</keyword>
<feature type="transmembrane region" description="Helical" evidence="1">
    <location>
        <begin position="420"/>
        <end position="440"/>
    </location>
</feature>
<comment type="caution">
    <text evidence="2">The sequence shown here is derived from an EMBL/GenBank/DDBJ whole genome shotgun (WGS) entry which is preliminary data.</text>
</comment>
<proteinExistence type="predicted"/>
<protein>
    <submittedName>
        <fullName evidence="2">Uncharacterized protein</fullName>
    </submittedName>
</protein>
<evidence type="ECO:0000313" key="2">
    <source>
        <dbReference type="EMBL" id="MFD2937078.1"/>
    </source>
</evidence>
<keyword evidence="1" id="KW-1133">Transmembrane helix</keyword>